<keyword evidence="1" id="KW-0812">Transmembrane</keyword>
<feature type="transmembrane region" description="Helical" evidence="1">
    <location>
        <begin position="43"/>
        <end position="64"/>
    </location>
</feature>
<accession>A0ABR9B2P6</accession>
<keyword evidence="1" id="KW-0472">Membrane</keyword>
<name>A0ABR9B2P6_9BACL</name>
<protein>
    <submittedName>
        <fullName evidence="2">Uncharacterized protein</fullName>
    </submittedName>
</protein>
<dbReference type="EMBL" id="JACYTN010000014">
    <property type="protein sequence ID" value="MBD8499730.1"/>
    <property type="molecule type" value="Genomic_DNA"/>
</dbReference>
<feature type="transmembrane region" description="Helical" evidence="1">
    <location>
        <begin position="133"/>
        <end position="153"/>
    </location>
</feature>
<comment type="caution">
    <text evidence="2">The sequence shown here is derived from an EMBL/GenBank/DDBJ whole genome shotgun (WGS) entry which is preliminary data.</text>
</comment>
<feature type="transmembrane region" description="Helical" evidence="1">
    <location>
        <begin position="71"/>
        <end position="89"/>
    </location>
</feature>
<keyword evidence="3" id="KW-1185">Reference proteome</keyword>
<reference evidence="2 3" key="1">
    <citation type="submission" date="2020-09" db="EMBL/GenBank/DDBJ databases">
        <title>Paenibacillus sp. CAU 1523 isolated from sand of Haeundae Beach.</title>
        <authorList>
            <person name="Kim W."/>
        </authorList>
    </citation>
    <scope>NUCLEOTIDE SEQUENCE [LARGE SCALE GENOMIC DNA]</scope>
    <source>
        <strain evidence="2 3">CAU 1523</strain>
    </source>
</reference>
<gene>
    <name evidence="2" type="ORF">IFO66_15660</name>
</gene>
<feature type="transmembrane region" description="Helical" evidence="1">
    <location>
        <begin position="173"/>
        <end position="191"/>
    </location>
</feature>
<organism evidence="2 3">
    <name type="scientific">Paenibacillus arenosi</name>
    <dbReference type="NCBI Taxonomy" id="2774142"/>
    <lineage>
        <taxon>Bacteria</taxon>
        <taxon>Bacillati</taxon>
        <taxon>Bacillota</taxon>
        <taxon>Bacilli</taxon>
        <taxon>Bacillales</taxon>
        <taxon>Paenibacillaceae</taxon>
        <taxon>Paenibacillus</taxon>
    </lineage>
</organism>
<evidence type="ECO:0000313" key="3">
    <source>
        <dbReference type="Proteomes" id="UP000634529"/>
    </source>
</evidence>
<feature type="transmembrane region" description="Helical" evidence="1">
    <location>
        <begin position="101"/>
        <end position="121"/>
    </location>
</feature>
<evidence type="ECO:0000313" key="2">
    <source>
        <dbReference type="EMBL" id="MBD8499730.1"/>
    </source>
</evidence>
<dbReference type="Proteomes" id="UP000634529">
    <property type="component" value="Unassembled WGS sequence"/>
</dbReference>
<sequence>MRSLYSILGSIVSIIASYLVVNFLLEIFYISKFSPSEVGMARLGAYLYAILAFPLLTIAVSVKFFKTYGKLNVRGIAFGGVFGFWLYTLVNNQLFIPYSPYSSIIQIVIDCIPLLCILIGIKAVPQKLSDYKLKYTMLGMGVGCMLSYIIVFSMRAVNNTFTGYISLFRSSEIPLVLGVIAVSGIAGWFLSEGMRKWKMNS</sequence>
<keyword evidence="1" id="KW-1133">Transmembrane helix</keyword>
<proteinExistence type="predicted"/>
<evidence type="ECO:0000256" key="1">
    <source>
        <dbReference type="SAM" id="Phobius"/>
    </source>
</evidence>
<dbReference type="RefSeq" id="WP_192026066.1">
    <property type="nucleotide sequence ID" value="NZ_JACYTN010000014.1"/>
</dbReference>
<feature type="transmembrane region" description="Helical" evidence="1">
    <location>
        <begin position="7"/>
        <end position="31"/>
    </location>
</feature>